<evidence type="ECO:0000256" key="4">
    <source>
        <dbReference type="PROSITE-ProRule" id="PRU00335"/>
    </source>
</evidence>
<name>A0ABT3CFP6_9MYCO</name>
<sequence>MRVSLVAGQTRRPGLPGGRRRECAVPSRDRRDDLLDAAEQVLSRGGPQALTLQAVADEAGVSKGGLLYHFSNKSELVRALVERLVDDTNGNFARWDDGEPGSYTRAFIASTCHSLTTPNADKVLRRWSVILAASTEPGMQEPIAEAFETWMQPRPGLDEFPQRAQIARLAADGLWWNAMFVKAFRDPELNKRISAALVDYAEGRDHTDD</sequence>
<dbReference type="InterPro" id="IPR009057">
    <property type="entry name" value="Homeodomain-like_sf"/>
</dbReference>
<dbReference type="InterPro" id="IPR001647">
    <property type="entry name" value="HTH_TetR"/>
</dbReference>
<dbReference type="PROSITE" id="PS50977">
    <property type="entry name" value="HTH_TETR_2"/>
    <property type="match status" value="1"/>
</dbReference>
<dbReference type="EMBL" id="JACKTY010000032">
    <property type="protein sequence ID" value="MCV7228317.1"/>
    <property type="molecule type" value="Genomic_DNA"/>
</dbReference>
<keyword evidence="3" id="KW-0804">Transcription</keyword>
<feature type="region of interest" description="Disordered" evidence="5">
    <location>
        <begin position="1"/>
        <end position="24"/>
    </location>
</feature>
<dbReference type="PRINTS" id="PR00455">
    <property type="entry name" value="HTHTETR"/>
</dbReference>
<reference evidence="7 8" key="1">
    <citation type="journal article" date="2022" name="BMC Genomics">
        <title>Comparative genome analysis of mycobacteria focusing on tRNA and non-coding RNA.</title>
        <authorList>
            <person name="Behra P.R.K."/>
            <person name="Pettersson B.M.F."/>
            <person name="Ramesh M."/>
            <person name="Das S."/>
            <person name="Dasgupta S."/>
            <person name="Kirsebom L.A."/>
        </authorList>
    </citation>
    <scope>NUCLEOTIDE SEQUENCE [LARGE SCALE GENOMIC DNA]</scope>
    <source>
        <strain evidence="7 8">DSM 44078</strain>
    </source>
</reference>
<dbReference type="InterPro" id="IPR050109">
    <property type="entry name" value="HTH-type_TetR-like_transc_reg"/>
</dbReference>
<organism evidence="7 8">
    <name type="scientific">Mycolicibacterium komossense</name>
    <dbReference type="NCBI Taxonomy" id="1779"/>
    <lineage>
        <taxon>Bacteria</taxon>
        <taxon>Bacillati</taxon>
        <taxon>Actinomycetota</taxon>
        <taxon>Actinomycetes</taxon>
        <taxon>Mycobacteriales</taxon>
        <taxon>Mycobacteriaceae</taxon>
        <taxon>Mycolicibacterium</taxon>
    </lineage>
</organism>
<evidence type="ECO:0000256" key="5">
    <source>
        <dbReference type="SAM" id="MobiDB-lite"/>
    </source>
</evidence>
<evidence type="ECO:0000259" key="6">
    <source>
        <dbReference type="PROSITE" id="PS50977"/>
    </source>
</evidence>
<protein>
    <submittedName>
        <fullName evidence="7">TetR/AcrR family transcriptional regulator</fullName>
    </submittedName>
</protein>
<keyword evidence="8" id="KW-1185">Reference proteome</keyword>
<dbReference type="PANTHER" id="PTHR30055">
    <property type="entry name" value="HTH-TYPE TRANSCRIPTIONAL REGULATOR RUTR"/>
    <property type="match status" value="1"/>
</dbReference>
<evidence type="ECO:0000256" key="2">
    <source>
        <dbReference type="ARBA" id="ARBA00023125"/>
    </source>
</evidence>
<evidence type="ECO:0000313" key="8">
    <source>
        <dbReference type="Proteomes" id="UP001526201"/>
    </source>
</evidence>
<evidence type="ECO:0000256" key="3">
    <source>
        <dbReference type="ARBA" id="ARBA00023163"/>
    </source>
</evidence>
<dbReference type="SUPFAM" id="SSF46689">
    <property type="entry name" value="Homeodomain-like"/>
    <property type="match status" value="1"/>
</dbReference>
<keyword evidence="1" id="KW-0805">Transcription regulation</keyword>
<feature type="domain" description="HTH tetR-type" evidence="6">
    <location>
        <begin position="28"/>
        <end position="88"/>
    </location>
</feature>
<dbReference type="SUPFAM" id="SSF48498">
    <property type="entry name" value="Tetracyclin repressor-like, C-terminal domain"/>
    <property type="match status" value="1"/>
</dbReference>
<evidence type="ECO:0000313" key="7">
    <source>
        <dbReference type="EMBL" id="MCV7228317.1"/>
    </source>
</evidence>
<dbReference type="Pfam" id="PF00440">
    <property type="entry name" value="TetR_N"/>
    <property type="match status" value="1"/>
</dbReference>
<keyword evidence="2 4" id="KW-0238">DNA-binding</keyword>
<gene>
    <name evidence="7" type="ORF">H7J73_20090</name>
</gene>
<dbReference type="Pfam" id="PF17937">
    <property type="entry name" value="TetR_C_28"/>
    <property type="match status" value="1"/>
</dbReference>
<proteinExistence type="predicted"/>
<comment type="caution">
    <text evidence="7">The sequence shown here is derived from an EMBL/GenBank/DDBJ whole genome shotgun (WGS) entry which is preliminary data.</text>
</comment>
<feature type="DNA-binding region" description="H-T-H motif" evidence="4">
    <location>
        <begin position="51"/>
        <end position="70"/>
    </location>
</feature>
<dbReference type="InterPro" id="IPR041479">
    <property type="entry name" value="TetR_CgmR_C"/>
</dbReference>
<dbReference type="Proteomes" id="UP001526201">
    <property type="component" value="Unassembled WGS sequence"/>
</dbReference>
<dbReference type="Gene3D" id="1.10.357.10">
    <property type="entry name" value="Tetracycline Repressor, domain 2"/>
    <property type="match status" value="1"/>
</dbReference>
<evidence type="ECO:0000256" key="1">
    <source>
        <dbReference type="ARBA" id="ARBA00023015"/>
    </source>
</evidence>
<dbReference type="InterPro" id="IPR036271">
    <property type="entry name" value="Tet_transcr_reg_TetR-rel_C_sf"/>
</dbReference>
<accession>A0ABT3CFP6</accession>
<dbReference type="PANTHER" id="PTHR30055:SF234">
    <property type="entry name" value="HTH-TYPE TRANSCRIPTIONAL REGULATOR BETI"/>
    <property type="match status" value="1"/>
</dbReference>